<dbReference type="EMBL" id="BQNB010019932">
    <property type="protein sequence ID" value="GJT90542.1"/>
    <property type="molecule type" value="Genomic_DNA"/>
</dbReference>
<evidence type="ECO:0000313" key="2">
    <source>
        <dbReference type="EMBL" id="GJT90542.1"/>
    </source>
</evidence>
<protein>
    <submittedName>
        <fullName evidence="2">Uncharacterized protein</fullName>
    </submittedName>
</protein>
<proteinExistence type="predicted"/>
<evidence type="ECO:0000256" key="1">
    <source>
        <dbReference type="SAM" id="MobiDB-lite"/>
    </source>
</evidence>
<feature type="non-terminal residue" evidence="2">
    <location>
        <position position="1"/>
    </location>
</feature>
<comment type="caution">
    <text evidence="2">The sequence shown here is derived from an EMBL/GenBank/DDBJ whole genome shotgun (WGS) entry which is preliminary data.</text>
</comment>
<feature type="region of interest" description="Disordered" evidence="1">
    <location>
        <begin position="1"/>
        <end position="63"/>
    </location>
</feature>
<sequence length="63" mass="6967">SNPQNELARYITNPHMNDARSIEQLAQNNARGEDNNESALGEDEEGEEGEQHSSDGDYSSESE</sequence>
<gene>
    <name evidence="2" type="ORF">Tco_1079387</name>
</gene>
<evidence type="ECO:0000313" key="3">
    <source>
        <dbReference type="Proteomes" id="UP001151760"/>
    </source>
</evidence>
<organism evidence="2 3">
    <name type="scientific">Tanacetum coccineum</name>
    <dbReference type="NCBI Taxonomy" id="301880"/>
    <lineage>
        <taxon>Eukaryota</taxon>
        <taxon>Viridiplantae</taxon>
        <taxon>Streptophyta</taxon>
        <taxon>Embryophyta</taxon>
        <taxon>Tracheophyta</taxon>
        <taxon>Spermatophyta</taxon>
        <taxon>Magnoliopsida</taxon>
        <taxon>eudicotyledons</taxon>
        <taxon>Gunneridae</taxon>
        <taxon>Pentapetalae</taxon>
        <taxon>asterids</taxon>
        <taxon>campanulids</taxon>
        <taxon>Asterales</taxon>
        <taxon>Asteraceae</taxon>
        <taxon>Asteroideae</taxon>
        <taxon>Anthemideae</taxon>
        <taxon>Anthemidinae</taxon>
        <taxon>Tanacetum</taxon>
    </lineage>
</organism>
<accession>A0ABQ5HRP6</accession>
<keyword evidence="3" id="KW-1185">Reference proteome</keyword>
<dbReference type="Proteomes" id="UP001151760">
    <property type="component" value="Unassembled WGS sequence"/>
</dbReference>
<reference evidence="2" key="2">
    <citation type="submission" date="2022-01" db="EMBL/GenBank/DDBJ databases">
        <authorList>
            <person name="Yamashiro T."/>
            <person name="Shiraishi A."/>
            <person name="Satake H."/>
            <person name="Nakayama K."/>
        </authorList>
    </citation>
    <scope>NUCLEOTIDE SEQUENCE</scope>
</reference>
<name>A0ABQ5HRP6_9ASTR</name>
<reference evidence="2" key="1">
    <citation type="journal article" date="2022" name="Int. J. Mol. Sci.">
        <title>Draft Genome of Tanacetum Coccineum: Genomic Comparison of Closely Related Tanacetum-Family Plants.</title>
        <authorList>
            <person name="Yamashiro T."/>
            <person name="Shiraishi A."/>
            <person name="Nakayama K."/>
            <person name="Satake H."/>
        </authorList>
    </citation>
    <scope>NUCLEOTIDE SEQUENCE</scope>
</reference>